<dbReference type="PANTHER" id="PTHR37299:SF1">
    <property type="entry name" value="STAGE 0 SPORULATION PROTEIN A HOMOLOG"/>
    <property type="match status" value="1"/>
</dbReference>
<gene>
    <name evidence="4" type="ORF">CLV32_1718</name>
</gene>
<feature type="domain" description="Response regulatory" evidence="2">
    <location>
        <begin position="3"/>
        <end position="114"/>
    </location>
</feature>
<dbReference type="Proteomes" id="UP000295499">
    <property type="component" value="Unassembled WGS sequence"/>
</dbReference>
<evidence type="ECO:0000256" key="1">
    <source>
        <dbReference type="PROSITE-ProRule" id="PRU00169"/>
    </source>
</evidence>
<dbReference type="Gene3D" id="2.40.50.1020">
    <property type="entry name" value="LytTr DNA-binding domain"/>
    <property type="match status" value="1"/>
</dbReference>
<name>A0A4R6ILA8_9SPHI</name>
<protein>
    <submittedName>
        <fullName evidence="4">LytTR family two component transcriptional regulator</fullName>
    </submittedName>
</protein>
<dbReference type="SUPFAM" id="SSF52172">
    <property type="entry name" value="CheY-like"/>
    <property type="match status" value="1"/>
</dbReference>
<dbReference type="SMART" id="SM00448">
    <property type="entry name" value="REC"/>
    <property type="match status" value="1"/>
</dbReference>
<sequence>MIIAIAIDDEPKALEVIKFHCAKIERLDLIAQFSDPAEAIVFLRQNPVDLIFLDINMPNISGLEMLEELKLKPNIIFTTAYTNFAFESYAHNAIDYLLKPFEFDRFQMAVDKLEERMSFVRNKNTFFFIKDGFQNIKIQFKEILFIKGSGNYLDIILKEKVHSPRMTFMELVEKLPSSEFIRVHQSYIVNINTIEKIETNHVYIDKYEIPISGRYRDLFFKRLNLTK</sequence>
<evidence type="ECO:0000259" key="2">
    <source>
        <dbReference type="PROSITE" id="PS50110"/>
    </source>
</evidence>
<feature type="modified residue" description="4-aspartylphosphate" evidence="1">
    <location>
        <position position="54"/>
    </location>
</feature>
<feature type="domain" description="HTH LytTR-type" evidence="3">
    <location>
        <begin position="127"/>
        <end position="225"/>
    </location>
</feature>
<dbReference type="Pfam" id="PF04397">
    <property type="entry name" value="LytTR"/>
    <property type="match status" value="1"/>
</dbReference>
<dbReference type="EMBL" id="SNWM01000002">
    <property type="protein sequence ID" value="TDO22735.1"/>
    <property type="molecule type" value="Genomic_DNA"/>
</dbReference>
<dbReference type="RefSeq" id="WP_133554349.1">
    <property type="nucleotide sequence ID" value="NZ_SNWM01000002.1"/>
</dbReference>
<dbReference type="InterPro" id="IPR001789">
    <property type="entry name" value="Sig_transdc_resp-reg_receiver"/>
</dbReference>
<dbReference type="GO" id="GO:0000156">
    <property type="term" value="F:phosphorelay response regulator activity"/>
    <property type="evidence" value="ECO:0007669"/>
    <property type="project" value="InterPro"/>
</dbReference>
<dbReference type="InterPro" id="IPR011006">
    <property type="entry name" value="CheY-like_superfamily"/>
</dbReference>
<dbReference type="PANTHER" id="PTHR37299">
    <property type="entry name" value="TRANSCRIPTIONAL REGULATOR-RELATED"/>
    <property type="match status" value="1"/>
</dbReference>
<keyword evidence="1" id="KW-0597">Phosphoprotein</keyword>
<evidence type="ECO:0000259" key="3">
    <source>
        <dbReference type="PROSITE" id="PS50930"/>
    </source>
</evidence>
<dbReference type="OrthoDB" id="2168082at2"/>
<proteinExistence type="predicted"/>
<organism evidence="4 5">
    <name type="scientific">Pedobacter duraquae</name>
    <dbReference type="NCBI Taxonomy" id="425511"/>
    <lineage>
        <taxon>Bacteria</taxon>
        <taxon>Pseudomonadati</taxon>
        <taxon>Bacteroidota</taxon>
        <taxon>Sphingobacteriia</taxon>
        <taxon>Sphingobacteriales</taxon>
        <taxon>Sphingobacteriaceae</taxon>
        <taxon>Pedobacter</taxon>
    </lineage>
</organism>
<reference evidence="4 5" key="1">
    <citation type="submission" date="2019-03" db="EMBL/GenBank/DDBJ databases">
        <title>Genomic Encyclopedia of Archaeal and Bacterial Type Strains, Phase II (KMG-II): from individual species to whole genera.</title>
        <authorList>
            <person name="Goeker M."/>
        </authorList>
    </citation>
    <scope>NUCLEOTIDE SEQUENCE [LARGE SCALE GENOMIC DNA]</scope>
    <source>
        <strain evidence="4 5">DSM 19034</strain>
    </source>
</reference>
<dbReference type="InterPro" id="IPR007492">
    <property type="entry name" value="LytTR_DNA-bd_dom"/>
</dbReference>
<dbReference type="Gene3D" id="3.40.50.2300">
    <property type="match status" value="1"/>
</dbReference>
<dbReference type="PROSITE" id="PS50110">
    <property type="entry name" value="RESPONSE_REGULATORY"/>
    <property type="match status" value="1"/>
</dbReference>
<accession>A0A4R6ILA8</accession>
<comment type="caution">
    <text evidence="4">The sequence shown here is derived from an EMBL/GenBank/DDBJ whole genome shotgun (WGS) entry which is preliminary data.</text>
</comment>
<evidence type="ECO:0000313" key="4">
    <source>
        <dbReference type="EMBL" id="TDO22735.1"/>
    </source>
</evidence>
<dbReference type="Pfam" id="PF00072">
    <property type="entry name" value="Response_reg"/>
    <property type="match status" value="1"/>
</dbReference>
<dbReference type="SMART" id="SM00850">
    <property type="entry name" value="LytTR"/>
    <property type="match status" value="1"/>
</dbReference>
<keyword evidence="5" id="KW-1185">Reference proteome</keyword>
<dbReference type="PROSITE" id="PS50930">
    <property type="entry name" value="HTH_LYTTR"/>
    <property type="match status" value="1"/>
</dbReference>
<dbReference type="InterPro" id="IPR046947">
    <property type="entry name" value="LytR-like"/>
</dbReference>
<dbReference type="GO" id="GO:0003677">
    <property type="term" value="F:DNA binding"/>
    <property type="evidence" value="ECO:0007669"/>
    <property type="project" value="InterPro"/>
</dbReference>
<dbReference type="AlphaFoldDB" id="A0A4R6ILA8"/>
<evidence type="ECO:0000313" key="5">
    <source>
        <dbReference type="Proteomes" id="UP000295499"/>
    </source>
</evidence>